<gene>
    <name evidence="1" type="ORF">AVEN_126597_1</name>
</gene>
<protein>
    <submittedName>
        <fullName evidence="1">Uncharacterized protein</fullName>
    </submittedName>
</protein>
<proteinExistence type="predicted"/>
<organism evidence="1 2">
    <name type="scientific">Araneus ventricosus</name>
    <name type="common">Orbweaver spider</name>
    <name type="synonym">Epeira ventricosa</name>
    <dbReference type="NCBI Taxonomy" id="182803"/>
    <lineage>
        <taxon>Eukaryota</taxon>
        <taxon>Metazoa</taxon>
        <taxon>Ecdysozoa</taxon>
        <taxon>Arthropoda</taxon>
        <taxon>Chelicerata</taxon>
        <taxon>Arachnida</taxon>
        <taxon>Araneae</taxon>
        <taxon>Araneomorphae</taxon>
        <taxon>Entelegynae</taxon>
        <taxon>Araneoidea</taxon>
        <taxon>Araneidae</taxon>
        <taxon>Araneus</taxon>
    </lineage>
</organism>
<comment type="caution">
    <text evidence="1">The sequence shown here is derived from an EMBL/GenBank/DDBJ whole genome shotgun (WGS) entry which is preliminary data.</text>
</comment>
<evidence type="ECO:0000313" key="2">
    <source>
        <dbReference type="Proteomes" id="UP000499080"/>
    </source>
</evidence>
<accession>A0A4Y2RAB1</accession>
<sequence>MNFSSLKFNSNLKQLKDFLKKDFATCEPLGVPPDRLDEIQPSCSANVGTDDKYKPTYSHKKSQQLKLSYGVSGCAAAAIALSVLQDTD</sequence>
<keyword evidence="2" id="KW-1185">Reference proteome</keyword>
<dbReference type="AlphaFoldDB" id="A0A4Y2RAB1"/>
<reference evidence="1 2" key="1">
    <citation type="journal article" date="2019" name="Sci. Rep.">
        <title>Orb-weaving spider Araneus ventricosus genome elucidates the spidroin gene catalogue.</title>
        <authorList>
            <person name="Kono N."/>
            <person name="Nakamura H."/>
            <person name="Ohtoshi R."/>
            <person name="Moran D.A.P."/>
            <person name="Shinohara A."/>
            <person name="Yoshida Y."/>
            <person name="Fujiwara M."/>
            <person name="Mori M."/>
            <person name="Tomita M."/>
            <person name="Arakawa K."/>
        </authorList>
    </citation>
    <scope>NUCLEOTIDE SEQUENCE [LARGE SCALE GENOMIC DNA]</scope>
</reference>
<evidence type="ECO:0000313" key="1">
    <source>
        <dbReference type="EMBL" id="GBN72722.1"/>
    </source>
</evidence>
<dbReference type="Proteomes" id="UP000499080">
    <property type="component" value="Unassembled WGS sequence"/>
</dbReference>
<dbReference type="EMBL" id="BGPR01016364">
    <property type="protein sequence ID" value="GBN72722.1"/>
    <property type="molecule type" value="Genomic_DNA"/>
</dbReference>
<name>A0A4Y2RAB1_ARAVE</name>